<dbReference type="EMBL" id="RJVJ01000002">
    <property type="protein sequence ID" value="ROR37597.1"/>
    <property type="molecule type" value="Genomic_DNA"/>
</dbReference>
<dbReference type="PRINTS" id="PR01438">
    <property type="entry name" value="UNVRSLSTRESS"/>
</dbReference>
<dbReference type="Pfam" id="PF00582">
    <property type="entry name" value="Usp"/>
    <property type="match status" value="2"/>
</dbReference>
<dbReference type="Proteomes" id="UP000266906">
    <property type="component" value="Unassembled WGS sequence"/>
</dbReference>
<evidence type="ECO:0000259" key="3">
    <source>
        <dbReference type="Pfam" id="PF00582"/>
    </source>
</evidence>
<dbReference type="PANTHER" id="PTHR46268:SF6">
    <property type="entry name" value="UNIVERSAL STRESS PROTEIN UP12"/>
    <property type="match status" value="1"/>
</dbReference>
<evidence type="ECO:0000313" key="6">
    <source>
        <dbReference type="Proteomes" id="UP000266906"/>
    </source>
</evidence>
<dbReference type="PANTHER" id="PTHR46268">
    <property type="entry name" value="STRESS RESPONSE PROTEIN NHAX"/>
    <property type="match status" value="1"/>
</dbReference>
<keyword evidence="6" id="KW-1185">Reference proteome</keyword>
<dbReference type="InterPro" id="IPR006016">
    <property type="entry name" value="UspA"/>
</dbReference>
<dbReference type="Gene3D" id="3.40.50.620">
    <property type="entry name" value="HUPs"/>
    <property type="match status" value="2"/>
</dbReference>
<evidence type="ECO:0000313" key="7">
    <source>
        <dbReference type="Proteomes" id="UP000267408"/>
    </source>
</evidence>
<feature type="domain" description="UspA" evidence="3">
    <location>
        <begin position="176"/>
        <end position="310"/>
    </location>
</feature>
<feature type="compositionally biased region" description="Basic and acidic residues" evidence="2">
    <location>
        <begin position="10"/>
        <end position="20"/>
    </location>
</feature>
<sequence>MSGPGRAAHAGRERPGRPGPEECAMEIRAANGVVAGVDGSVPGAEAAEWAAREAEWRGTGLHLVHAVNTGTVTLSPRTGATVTDLILREAAELLEAVQAALEAAHPGLRITGDVVPREAAEAVLTAAEHASLAVLGTRGHGGFASLLLGSVSLRVTAHATCPVVVVRGTDHPDGPVLVALHDERDAAALRFGCETAARRGLPVRAVHTWSPVVADVGRMAPMVDELGEESRLHEQLLRRTCDPVRAEYPDVEVESHQLTGSAAATVVEESRTAALVVLSRHEPAPRFGLRLGTPVHAVLHHAHCPVAVVPV</sequence>
<feature type="region of interest" description="Disordered" evidence="2">
    <location>
        <begin position="1"/>
        <end position="20"/>
    </location>
</feature>
<evidence type="ECO:0000256" key="2">
    <source>
        <dbReference type="SAM" id="MobiDB-lite"/>
    </source>
</evidence>
<evidence type="ECO:0000256" key="1">
    <source>
        <dbReference type="ARBA" id="ARBA00008791"/>
    </source>
</evidence>
<evidence type="ECO:0000313" key="5">
    <source>
        <dbReference type="EMBL" id="RPE28964.1"/>
    </source>
</evidence>
<evidence type="ECO:0000313" key="4">
    <source>
        <dbReference type="EMBL" id="ROR37597.1"/>
    </source>
</evidence>
<dbReference type="EMBL" id="RKQG01000002">
    <property type="protein sequence ID" value="RPE28964.1"/>
    <property type="molecule type" value="Genomic_DNA"/>
</dbReference>
<dbReference type="InterPro" id="IPR006015">
    <property type="entry name" value="Universal_stress_UspA"/>
</dbReference>
<accession>A0A3N4RY06</accession>
<comment type="similarity">
    <text evidence="1">Belongs to the universal stress protein A family.</text>
</comment>
<dbReference type="CDD" id="cd00293">
    <property type="entry name" value="USP-like"/>
    <property type="match status" value="1"/>
</dbReference>
<reference evidence="6 7" key="1">
    <citation type="submission" date="2018-11" db="EMBL/GenBank/DDBJ databases">
        <title>Sequencing the genomes of 1000 actinobacteria strains.</title>
        <authorList>
            <person name="Klenk H.-P."/>
        </authorList>
    </citation>
    <scope>NUCLEOTIDE SEQUENCE [LARGE SCALE GENOMIC DNA]</scope>
    <source>
        <strain evidence="4 7">DSM 44780</strain>
        <strain evidence="5 6">DSM 44781</strain>
    </source>
</reference>
<dbReference type="Proteomes" id="UP000267408">
    <property type="component" value="Unassembled WGS sequence"/>
</dbReference>
<organism evidence="5 6">
    <name type="scientific">Kitasatospora cineracea</name>
    <dbReference type="NCBI Taxonomy" id="88074"/>
    <lineage>
        <taxon>Bacteria</taxon>
        <taxon>Bacillati</taxon>
        <taxon>Actinomycetota</taxon>
        <taxon>Actinomycetes</taxon>
        <taxon>Kitasatosporales</taxon>
        <taxon>Streptomycetaceae</taxon>
        <taxon>Kitasatospora</taxon>
    </lineage>
</organism>
<proteinExistence type="inferred from homology"/>
<dbReference type="AlphaFoldDB" id="A0A3N4RY06"/>
<feature type="domain" description="UspA" evidence="3">
    <location>
        <begin position="33"/>
        <end position="167"/>
    </location>
</feature>
<comment type="caution">
    <text evidence="5">The sequence shown here is derived from an EMBL/GenBank/DDBJ whole genome shotgun (WGS) entry which is preliminary data.</text>
</comment>
<accession>A0A8G1UB87</accession>
<dbReference type="SUPFAM" id="SSF52402">
    <property type="entry name" value="Adenine nucleotide alpha hydrolases-like"/>
    <property type="match status" value="2"/>
</dbReference>
<gene>
    <name evidence="5" type="ORF">EDD38_6110</name>
    <name evidence="4" type="ORF">EDD39_5746</name>
</gene>
<name>A0A3N4RY06_9ACTN</name>
<protein>
    <submittedName>
        <fullName evidence="5">Nucleotide-binding universal stress UspA family protein</fullName>
    </submittedName>
</protein>
<dbReference type="InterPro" id="IPR014729">
    <property type="entry name" value="Rossmann-like_a/b/a_fold"/>
</dbReference>